<protein>
    <submittedName>
        <fullName evidence="1">Uncharacterized protein</fullName>
    </submittedName>
</protein>
<dbReference type="EMBL" id="MN739773">
    <property type="protein sequence ID" value="QHT25678.1"/>
    <property type="molecule type" value="Genomic_DNA"/>
</dbReference>
<name>A0A6C0EA25_9ZZZZ</name>
<evidence type="ECO:0000313" key="1">
    <source>
        <dbReference type="EMBL" id="QHT25678.1"/>
    </source>
</evidence>
<sequence length="118" mass="13927">MSTARDNFFKECPAVMDYSSFTDYRTSHRREQYIRSINGIVDNNDYRMFLQNNTGKILQNEWKYLKDNFSCGPKQCVHTYPTRVSPGTFNTEMSLYNDVQAGKRNAKCTPMDDYRLTY</sequence>
<reference evidence="1" key="1">
    <citation type="journal article" date="2020" name="Nature">
        <title>Giant virus diversity and host interactions through global metagenomics.</title>
        <authorList>
            <person name="Schulz F."/>
            <person name="Roux S."/>
            <person name="Paez-Espino D."/>
            <person name="Jungbluth S."/>
            <person name="Walsh D.A."/>
            <person name="Denef V.J."/>
            <person name="McMahon K.D."/>
            <person name="Konstantinidis K.T."/>
            <person name="Eloe-Fadrosh E.A."/>
            <person name="Kyrpides N.C."/>
            <person name="Woyke T."/>
        </authorList>
    </citation>
    <scope>NUCLEOTIDE SEQUENCE</scope>
    <source>
        <strain evidence="1">GVMAG-M-3300023179-27</strain>
    </source>
</reference>
<proteinExistence type="predicted"/>
<dbReference type="AlphaFoldDB" id="A0A6C0EA25"/>
<accession>A0A6C0EA25</accession>
<organism evidence="1">
    <name type="scientific">viral metagenome</name>
    <dbReference type="NCBI Taxonomy" id="1070528"/>
    <lineage>
        <taxon>unclassified sequences</taxon>
        <taxon>metagenomes</taxon>
        <taxon>organismal metagenomes</taxon>
    </lineage>
</organism>